<evidence type="ECO:0000256" key="4">
    <source>
        <dbReference type="ARBA" id="ARBA00022741"/>
    </source>
</evidence>
<dbReference type="SMART" id="SM00785">
    <property type="entry name" value="AARP2CN"/>
    <property type="match status" value="1"/>
</dbReference>
<reference evidence="13" key="1">
    <citation type="submission" date="2022-07" db="EMBL/GenBank/DDBJ databases">
        <title>Phylogenomic reconstructions and comparative analyses of Kickxellomycotina fungi.</title>
        <authorList>
            <person name="Reynolds N.K."/>
            <person name="Stajich J.E."/>
            <person name="Barry K."/>
            <person name="Grigoriev I.V."/>
            <person name="Crous P."/>
            <person name="Smith M.E."/>
        </authorList>
    </citation>
    <scope>NUCLEOTIDE SEQUENCE</scope>
    <source>
        <strain evidence="13">BCRC 34489</strain>
    </source>
</reference>
<evidence type="ECO:0000256" key="7">
    <source>
        <dbReference type="ARBA" id="ARBA00023134"/>
    </source>
</evidence>
<evidence type="ECO:0000313" key="14">
    <source>
        <dbReference type="Proteomes" id="UP001140172"/>
    </source>
</evidence>
<keyword evidence="7" id="KW-0342">GTP-binding</keyword>
<dbReference type="OrthoDB" id="10260897at2759"/>
<feature type="region of interest" description="Disordered" evidence="11">
    <location>
        <begin position="1052"/>
        <end position="1083"/>
    </location>
</feature>
<dbReference type="InterPro" id="IPR030387">
    <property type="entry name" value="G_Bms1/Tsr1_dom"/>
</dbReference>
<dbReference type="PROSITE" id="PS51714">
    <property type="entry name" value="G_BMS1"/>
    <property type="match status" value="1"/>
</dbReference>
<evidence type="ECO:0000256" key="5">
    <source>
        <dbReference type="ARBA" id="ARBA00022801"/>
    </source>
</evidence>
<evidence type="ECO:0000259" key="12">
    <source>
        <dbReference type="PROSITE" id="PS51714"/>
    </source>
</evidence>
<organism evidence="13 14">
    <name type="scientific">Coemansia interrupta</name>
    <dbReference type="NCBI Taxonomy" id="1126814"/>
    <lineage>
        <taxon>Eukaryota</taxon>
        <taxon>Fungi</taxon>
        <taxon>Fungi incertae sedis</taxon>
        <taxon>Zoopagomycota</taxon>
        <taxon>Kickxellomycotina</taxon>
        <taxon>Kickxellomycetes</taxon>
        <taxon>Kickxellales</taxon>
        <taxon>Kickxellaceae</taxon>
        <taxon>Coemansia</taxon>
    </lineage>
</organism>
<evidence type="ECO:0000256" key="6">
    <source>
        <dbReference type="ARBA" id="ARBA00022840"/>
    </source>
</evidence>
<comment type="caution">
    <text evidence="13">The sequence shown here is derived from an EMBL/GenBank/DDBJ whole genome shotgun (WGS) entry which is preliminary data.</text>
</comment>
<dbReference type="Pfam" id="PF04950">
    <property type="entry name" value="RIBIOP_C"/>
    <property type="match status" value="1"/>
</dbReference>
<dbReference type="GO" id="GO:0034511">
    <property type="term" value="F:U3 snoRNA binding"/>
    <property type="evidence" value="ECO:0007669"/>
    <property type="project" value="TreeGrafter"/>
</dbReference>
<dbReference type="Pfam" id="PF22298">
    <property type="entry name" value="Tsr1_G-like"/>
    <property type="match status" value="1"/>
</dbReference>
<keyword evidence="3" id="KW-0597">Phosphoprotein</keyword>
<evidence type="ECO:0000256" key="10">
    <source>
        <dbReference type="ARBA" id="ARBA00061391"/>
    </source>
</evidence>
<dbReference type="SMART" id="SM01362">
    <property type="entry name" value="DUF663"/>
    <property type="match status" value="1"/>
</dbReference>
<keyword evidence="14" id="KW-1185">Reference proteome</keyword>
<feature type="compositionally biased region" description="Basic residues" evidence="11">
    <location>
        <begin position="1"/>
        <end position="30"/>
    </location>
</feature>
<keyword evidence="4" id="KW-0547">Nucleotide-binding</keyword>
<feature type="region of interest" description="Disordered" evidence="11">
    <location>
        <begin position="576"/>
        <end position="660"/>
    </location>
</feature>
<dbReference type="AlphaFoldDB" id="A0A9W8HEP5"/>
<evidence type="ECO:0000256" key="9">
    <source>
        <dbReference type="ARBA" id="ARBA00049117"/>
    </source>
</evidence>
<feature type="compositionally biased region" description="Acidic residues" evidence="11">
    <location>
        <begin position="407"/>
        <end position="451"/>
    </location>
</feature>
<proteinExistence type="inferred from homology"/>
<feature type="compositionally biased region" description="Basic and acidic residues" evidence="11">
    <location>
        <begin position="467"/>
        <end position="478"/>
    </location>
</feature>
<keyword evidence="6" id="KW-0067">ATP-binding</keyword>
<dbReference type="GO" id="GO:0005654">
    <property type="term" value="C:nucleoplasm"/>
    <property type="evidence" value="ECO:0007669"/>
    <property type="project" value="UniProtKB-ARBA"/>
</dbReference>
<dbReference type="FunFam" id="3.40.50.300:FF:000105">
    <property type="entry name" value="BMS1 ribosome biogenesis factor"/>
    <property type="match status" value="1"/>
</dbReference>
<dbReference type="Pfam" id="PF08142">
    <property type="entry name" value="AARP2CN"/>
    <property type="match status" value="1"/>
</dbReference>
<evidence type="ECO:0000256" key="8">
    <source>
        <dbReference type="ARBA" id="ARBA00023242"/>
    </source>
</evidence>
<dbReference type="GO" id="GO:0005524">
    <property type="term" value="F:ATP binding"/>
    <property type="evidence" value="ECO:0007669"/>
    <property type="project" value="UniProtKB-KW"/>
</dbReference>
<keyword evidence="5 13" id="KW-0378">Hydrolase</keyword>
<keyword evidence="2" id="KW-0690">Ribosome biogenesis</keyword>
<sequence>MDGKQTHKAHRVHKAGASAKKKLVEKKRKNAEKNNPRAFTMQSAQKADRMARRKAELNEKKYHLPMADRTPTIPPPIIVAVVGPPQCGKTTLIKSLVRRYTKHMLSEIRGPVTIVSGKKQRITFLECPNDINAMTDVAKVADLVLLVLDASYGFEMETFEFLNLLQTHGMPKVMGVLTHLDDFKDNKRQKLVKKNFKHRFWTEVHDGAKLFFLSGVENGRYLDREILNLSRFISVVKLRPLTWRNSHPYMLADRVQDLTDPEILETNPKANRTVALYGYLRGTHMKGKDRVHIPGAGDYQLDQTELLTDPCPIPDKERKRLDERHKLIYAPMSEVNGVMYDKDAVYIDVRKTKHEENAVEGEGEKMLSELQKASNVSDRLAMHQFNLFSGAKPVPATAVRRPAVFDDVELSADDGSEVDSDEDEDDEDVHADSDSDSDASGDDEVEDDDDNAATSSGPVDYRAQRIAARELEDRLNAEKDDDDDDDDILRRVYSDGGSDDDSEGDASDAGLGSTERLAPVHLGTKRVNLMDIVYGDADKSSKSSKSRNGNGDADDDNAKSFAFDEDIDYNQLRRFFITGDNGDGQDGEEKSDDDGDGNDMDAEEAMGDFEDLEIGSDDDGDKDAESGADSDAESAQSGSDGGESDDDEEDEPNRFGLSDEKMKKLKNKFDEIDNSDDDGEKKDFYQQQKEELQGYVDNTRQAMSELAEINYRWSGEYVKIVIEDMPFEFMNGFDPSIPIVVGGIPNEEGLSLINMRIKRHRWYPRILKTGDPIVISVGWRRFQTIPTYYMNDRIKNRMLKYSPEHMHCNAVVFGPYVQPGTGFCAYFLKRAHRFGIAGTGTVLENTQTIDIVKKLKLTGYPEKIHKNTAYVGKMFNSSLEVAKFEGASIKTVSGIRGQVKKASGDNGVFRATFEDKVKMSDIVFLRAFRTIPIKKFYNPITSLLSVTYMRSIADIRRAKNMAVPNKADSHYKPIVRETKRFNPLRIPKSLQAELPFKSKVKVVKTNTKSRAVVMDKHDKQVATLLGQINLLHKDKTKKLREKVQKQKAEYVRKRNEEEAEADARRKKRRKTFFRIEGQHQRKD</sequence>
<dbReference type="InterPro" id="IPR007034">
    <property type="entry name" value="BMS1_TSR1_C"/>
</dbReference>
<comment type="similarity">
    <text evidence="10">Belongs to the TRAFAC class translation factor GTPase superfamily. Bms1-like GTPase family. BMS1 subfamily.</text>
</comment>
<evidence type="ECO:0000256" key="11">
    <source>
        <dbReference type="SAM" id="MobiDB-lite"/>
    </source>
</evidence>
<feature type="compositionally biased region" description="Acidic residues" evidence="11">
    <location>
        <begin position="497"/>
        <end position="506"/>
    </location>
</feature>
<dbReference type="GO" id="GO:0032040">
    <property type="term" value="C:small-subunit processome"/>
    <property type="evidence" value="ECO:0007669"/>
    <property type="project" value="UniProtKB-ARBA"/>
</dbReference>
<protein>
    <submittedName>
        <fullName evidence="13">Glycoside hydrolase 2 (Mannanase, beta-galactosidase)</fullName>
    </submittedName>
</protein>
<dbReference type="SUPFAM" id="SSF52540">
    <property type="entry name" value="P-loop containing nucleoside triphosphate hydrolases"/>
    <property type="match status" value="1"/>
</dbReference>
<gene>
    <name evidence="13" type="primary">BMS1</name>
    <name evidence="13" type="ORF">GGI15_003363</name>
</gene>
<dbReference type="GO" id="GO:0000479">
    <property type="term" value="P:endonucleolytic cleavage of tricistronic rRNA transcript (SSU-rRNA, 5.8S rRNA, LSU-rRNA)"/>
    <property type="evidence" value="ECO:0007669"/>
    <property type="project" value="TreeGrafter"/>
</dbReference>
<feature type="domain" description="Bms1-type G" evidence="12">
    <location>
        <begin position="74"/>
        <end position="239"/>
    </location>
</feature>
<dbReference type="PANTHER" id="PTHR12858:SF2">
    <property type="entry name" value="RIBOSOME BIOGENESIS PROTEIN BMS1 HOMOLOG"/>
    <property type="match status" value="1"/>
</dbReference>
<evidence type="ECO:0000256" key="1">
    <source>
        <dbReference type="ARBA" id="ARBA00004604"/>
    </source>
</evidence>
<feature type="compositionally biased region" description="Acidic residues" evidence="11">
    <location>
        <begin position="583"/>
        <end position="632"/>
    </location>
</feature>
<dbReference type="InterPro" id="IPR037875">
    <property type="entry name" value="Bms1_N"/>
</dbReference>
<comment type="catalytic activity">
    <reaction evidence="9">
        <text>GTP + H2O = GDP + phosphate + H(+)</text>
        <dbReference type="Rhea" id="RHEA:19669"/>
        <dbReference type="ChEBI" id="CHEBI:15377"/>
        <dbReference type="ChEBI" id="CHEBI:15378"/>
        <dbReference type="ChEBI" id="CHEBI:37565"/>
        <dbReference type="ChEBI" id="CHEBI:43474"/>
        <dbReference type="ChEBI" id="CHEBI:58189"/>
    </reaction>
    <physiologicalReaction direction="left-to-right" evidence="9">
        <dbReference type="Rhea" id="RHEA:19670"/>
    </physiologicalReaction>
</comment>
<evidence type="ECO:0000256" key="3">
    <source>
        <dbReference type="ARBA" id="ARBA00022553"/>
    </source>
</evidence>
<dbReference type="EMBL" id="JANBUM010000227">
    <property type="protein sequence ID" value="KAJ2780976.1"/>
    <property type="molecule type" value="Genomic_DNA"/>
</dbReference>
<dbReference type="InterPro" id="IPR039761">
    <property type="entry name" value="Bms1/Tsr1"/>
</dbReference>
<feature type="region of interest" description="Disordered" evidence="11">
    <location>
        <begin position="536"/>
        <end position="564"/>
    </location>
</feature>
<evidence type="ECO:0000313" key="13">
    <source>
        <dbReference type="EMBL" id="KAJ2780976.1"/>
    </source>
</evidence>
<keyword evidence="8" id="KW-0539">Nucleus</keyword>
<name>A0A9W8HEP5_9FUNG</name>
<evidence type="ECO:0000256" key="2">
    <source>
        <dbReference type="ARBA" id="ARBA00022517"/>
    </source>
</evidence>
<dbReference type="InterPro" id="IPR012948">
    <property type="entry name" value="AARP2CN"/>
</dbReference>
<comment type="subcellular location">
    <subcellularLocation>
        <location evidence="1">Nucleus</location>
        <location evidence="1">Nucleolus</location>
    </subcellularLocation>
</comment>
<dbReference type="Gene3D" id="3.40.50.300">
    <property type="entry name" value="P-loop containing nucleotide triphosphate hydrolases"/>
    <property type="match status" value="1"/>
</dbReference>
<feature type="region of interest" description="Disordered" evidence="11">
    <location>
        <begin position="407"/>
        <end position="522"/>
    </location>
</feature>
<dbReference type="GO" id="GO:0000462">
    <property type="term" value="P:maturation of SSU-rRNA from tricistronic rRNA transcript (SSU-rRNA, 5.8S rRNA, LSU-rRNA)"/>
    <property type="evidence" value="ECO:0007669"/>
    <property type="project" value="TreeGrafter"/>
</dbReference>
<dbReference type="CDD" id="cd01882">
    <property type="entry name" value="BMS1"/>
    <property type="match status" value="1"/>
</dbReference>
<dbReference type="PANTHER" id="PTHR12858">
    <property type="entry name" value="RIBOSOME BIOGENESIS PROTEIN"/>
    <property type="match status" value="1"/>
</dbReference>
<feature type="region of interest" description="Disordered" evidence="11">
    <location>
        <begin position="1"/>
        <end position="45"/>
    </location>
</feature>
<dbReference type="Proteomes" id="UP001140172">
    <property type="component" value="Unassembled WGS sequence"/>
</dbReference>
<accession>A0A9W8HEP5</accession>
<dbReference type="InterPro" id="IPR027417">
    <property type="entry name" value="P-loop_NTPase"/>
</dbReference>
<dbReference type="GO" id="GO:0030686">
    <property type="term" value="C:90S preribosome"/>
    <property type="evidence" value="ECO:0007669"/>
    <property type="project" value="TreeGrafter"/>
</dbReference>
<feature type="compositionally biased region" description="Acidic residues" evidence="11">
    <location>
        <begin position="642"/>
        <end position="651"/>
    </location>
</feature>
<dbReference type="GO" id="GO:0005525">
    <property type="term" value="F:GTP binding"/>
    <property type="evidence" value="ECO:0007669"/>
    <property type="project" value="UniProtKB-KW"/>
</dbReference>
<dbReference type="GO" id="GO:0003924">
    <property type="term" value="F:GTPase activity"/>
    <property type="evidence" value="ECO:0007669"/>
    <property type="project" value="TreeGrafter"/>
</dbReference>